<name>A0A922CKV9_MANSE</name>
<evidence type="ECO:0000256" key="1">
    <source>
        <dbReference type="ARBA" id="ARBA00012995"/>
    </source>
</evidence>
<dbReference type="Pfam" id="PF00056">
    <property type="entry name" value="Ldh_1_N"/>
    <property type="match status" value="1"/>
</dbReference>
<evidence type="ECO:0000259" key="11">
    <source>
        <dbReference type="Pfam" id="PF00056"/>
    </source>
</evidence>
<protein>
    <recommendedName>
        <fullName evidence="2">Malate dehydrogenase, mitochondrial</fullName>
        <ecNumber evidence="1">1.1.1.37</ecNumber>
    </recommendedName>
</protein>
<dbReference type="AlphaFoldDB" id="A0A922CKV9"/>
<dbReference type="Pfam" id="PF02866">
    <property type="entry name" value="Ldh_1_C"/>
    <property type="match status" value="1"/>
</dbReference>
<feature type="domain" description="Lactate/malate dehydrogenase C-terminal" evidence="12">
    <location>
        <begin position="174"/>
        <end position="337"/>
    </location>
</feature>
<dbReference type="EMBL" id="JH668393">
    <property type="protein sequence ID" value="KAG6450785.1"/>
    <property type="molecule type" value="Genomic_DNA"/>
</dbReference>
<dbReference type="PANTHER" id="PTHR11540:SF16">
    <property type="entry name" value="MALATE DEHYDROGENASE, MITOCHONDRIAL"/>
    <property type="match status" value="1"/>
</dbReference>
<evidence type="ECO:0000259" key="12">
    <source>
        <dbReference type="Pfam" id="PF02866"/>
    </source>
</evidence>
<dbReference type="GO" id="GO:0005737">
    <property type="term" value="C:cytoplasm"/>
    <property type="evidence" value="ECO:0007669"/>
    <property type="project" value="TreeGrafter"/>
</dbReference>
<evidence type="ECO:0000256" key="2">
    <source>
        <dbReference type="ARBA" id="ARBA00016075"/>
    </source>
</evidence>
<evidence type="ECO:0000256" key="8">
    <source>
        <dbReference type="PIRSR" id="PIRSR000102-2"/>
    </source>
</evidence>
<feature type="binding site" evidence="9">
    <location>
        <position position="60"/>
    </location>
    <ligand>
        <name>NAD(+)</name>
        <dbReference type="ChEBI" id="CHEBI:57540"/>
    </ligand>
</feature>
<evidence type="ECO:0000256" key="4">
    <source>
        <dbReference type="ARBA" id="ARBA00023002"/>
    </source>
</evidence>
<comment type="catalytic activity">
    <reaction evidence="6">
        <text>(S)-malate + NAD(+) = oxaloacetate + NADH + H(+)</text>
        <dbReference type="Rhea" id="RHEA:21432"/>
        <dbReference type="ChEBI" id="CHEBI:15378"/>
        <dbReference type="ChEBI" id="CHEBI:15589"/>
        <dbReference type="ChEBI" id="CHEBI:16452"/>
        <dbReference type="ChEBI" id="CHEBI:57540"/>
        <dbReference type="ChEBI" id="CHEBI:57945"/>
        <dbReference type="EC" id="1.1.1.37"/>
    </reaction>
</comment>
<comment type="similarity">
    <text evidence="10">Belongs to the LDH/MDH superfamily.</text>
</comment>
<evidence type="ECO:0000313" key="14">
    <source>
        <dbReference type="Proteomes" id="UP000791440"/>
    </source>
</evidence>
<gene>
    <name evidence="13" type="ORF">O3G_MSEX006734</name>
</gene>
<proteinExistence type="inferred from homology"/>
<comment type="caution">
    <text evidence="13">The sequence shown here is derived from an EMBL/GenBank/DDBJ whole genome shotgun (WGS) entry which is preliminary data.</text>
</comment>
<keyword evidence="3" id="KW-0816">Tricarboxylic acid cycle</keyword>
<evidence type="ECO:0000256" key="7">
    <source>
        <dbReference type="PIRSR" id="PIRSR000102-1"/>
    </source>
</evidence>
<evidence type="ECO:0000256" key="3">
    <source>
        <dbReference type="ARBA" id="ARBA00022532"/>
    </source>
</evidence>
<feature type="active site" description="Proton acceptor" evidence="7">
    <location>
        <position position="204"/>
    </location>
</feature>
<keyword evidence="4 10" id="KW-0560">Oxidoreductase</keyword>
<feature type="binding site" evidence="8">
    <location>
        <position position="108"/>
    </location>
    <ligand>
        <name>substrate</name>
    </ligand>
</feature>
<dbReference type="GO" id="GO:0030060">
    <property type="term" value="F:L-malate dehydrogenase (NAD+) activity"/>
    <property type="evidence" value="ECO:0007669"/>
    <property type="project" value="UniProtKB-EC"/>
</dbReference>
<keyword evidence="5 9" id="KW-0520">NAD</keyword>
<organism evidence="13 14">
    <name type="scientific">Manduca sexta</name>
    <name type="common">Tobacco hawkmoth</name>
    <name type="synonym">Tobacco hornworm</name>
    <dbReference type="NCBI Taxonomy" id="7130"/>
    <lineage>
        <taxon>Eukaryota</taxon>
        <taxon>Metazoa</taxon>
        <taxon>Ecdysozoa</taxon>
        <taxon>Arthropoda</taxon>
        <taxon>Hexapoda</taxon>
        <taxon>Insecta</taxon>
        <taxon>Pterygota</taxon>
        <taxon>Neoptera</taxon>
        <taxon>Endopterygota</taxon>
        <taxon>Lepidoptera</taxon>
        <taxon>Glossata</taxon>
        <taxon>Ditrysia</taxon>
        <taxon>Bombycoidea</taxon>
        <taxon>Sphingidae</taxon>
        <taxon>Sphinginae</taxon>
        <taxon>Sphingini</taxon>
        <taxon>Manduca</taxon>
    </lineage>
</organism>
<feature type="domain" description="Lactate/malate dehydrogenase N-terminal" evidence="11">
    <location>
        <begin position="29"/>
        <end position="172"/>
    </location>
</feature>
<accession>A0A922CKV9</accession>
<dbReference type="EC" id="1.1.1.37" evidence="1"/>
<evidence type="ECO:0000256" key="9">
    <source>
        <dbReference type="PIRSR" id="PIRSR000102-3"/>
    </source>
</evidence>
<feature type="binding site" evidence="8">
    <location>
        <position position="146"/>
    </location>
    <ligand>
        <name>substrate</name>
    </ligand>
</feature>
<dbReference type="Proteomes" id="UP000791440">
    <property type="component" value="Unassembled WGS sequence"/>
</dbReference>
<dbReference type="InterPro" id="IPR001236">
    <property type="entry name" value="Lactate/malate_DH_N"/>
</dbReference>
<dbReference type="Gene3D" id="3.40.50.720">
    <property type="entry name" value="NAD(P)-binding Rossmann-like Domain"/>
    <property type="match status" value="1"/>
</dbReference>
<dbReference type="PIRSF" id="PIRSF000102">
    <property type="entry name" value="Lac_mal_DH"/>
    <property type="match status" value="1"/>
</dbReference>
<dbReference type="InterPro" id="IPR001557">
    <property type="entry name" value="L-lactate/malate_DH"/>
</dbReference>
<evidence type="ECO:0000313" key="13">
    <source>
        <dbReference type="EMBL" id="KAG6450785.1"/>
    </source>
</evidence>
<dbReference type="InterPro" id="IPR036291">
    <property type="entry name" value="NAD(P)-bd_dom_sf"/>
</dbReference>
<dbReference type="PANTHER" id="PTHR11540">
    <property type="entry name" value="MALATE AND LACTATE DEHYDROGENASE"/>
    <property type="match status" value="1"/>
</dbReference>
<feature type="binding site" evidence="8">
    <location>
        <position position="180"/>
    </location>
    <ligand>
        <name>substrate</name>
    </ligand>
</feature>
<evidence type="ECO:0000256" key="5">
    <source>
        <dbReference type="ARBA" id="ARBA00023027"/>
    </source>
</evidence>
<evidence type="ECO:0000256" key="6">
    <source>
        <dbReference type="ARBA" id="ARBA00048313"/>
    </source>
</evidence>
<reference evidence="13" key="2">
    <citation type="submission" date="2020-12" db="EMBL/GenBank/DDBJ databases">
        <authorList>
            <person name="Kanost M."/>
        </authorList>
    </citation>
    <scope>NUCLEOTIDE SEQUENCE</scope>
</reference>
<reference evidence="13" key="1">
    <citation type="journal article" date="2016" name="Insect Biochem. Mol. Biol.">
        <title>Multifaceted biological insights from a draft genome sequence of the tobacco hornworm moth, Manduca sexta.</title>
        <authorList>
            <person name="Kanost M.R."/>
            <person name="Arrese E.L."/>
            <person name="Cao X."/>
            <person name="Chen Y.R."/>
            <person name="Chellapilla S."/>
            <person name="Goldsmith M.R."/>
            <person name="Grosse-Wilde E."/>
            <person name="Heckel D.G."/>
            <person name="Herndon N."/>
            <person name="Jiang H."/>
            <person name="Papanicolaou A."/>
            <person name="Qu J."/>
            <person name="Soulages J.L."/>
            <person name="Vogel H."/>
            <person name="Walters J."/>
            <person name="Waterhouse R.M."/>
            <person name="Ahn S.J."/>
            <person name="Almeida F.C."/>
            <person name="An C."/>
            <person name="Aqrawi P."/>
            <person name="Bretschneider A."/>
            <person name="Bryant W.B."/>
            <person name="Bucks S."/>
            <person name="Chao H."/>
            <person name="Chevignon G."/>
            <person name="Christen J.M."/>
            <person name="Clarke D.F."/>
            <person name="Dittmer N.T."/>
            <person name="Ferguson L.C.F."/>
            <person name="Garavelou S."/>
            <person name="Gordon K.H.J."/>
            <person name="Gunaratna R.T."/>
            <person name="Han Y."/>
            <person name="Hauser F."/>
            <person name="He Y."/>
            <person name="Heidel-Fischer H."/>
            <person name="Hirsh A."/>
            <person name="Hu Y."/>
            <person name="Jiang H."/>
            <person name="Kalra D."/>
            <person name="Klinner C."/>
            <person name="Konig C."/>
            <person name="Kovar C."/>
            <person name="Kroll A.R."/>
            <person name="Kuwar S.S."/>
            <person name="Lee S.L."/>
            <person name="Lehman R."/>
            <person name="Li K."/>
            <person name="Li Z."/>
            <person name="Liang H."/>
            <person name="Lovelace S."/>
            <person name="Lu Z."/>
            <person name="Mansfield J.H."/>
            <person name="McCulloch K.J."/>
            <person name="Mathew T."/>
            <person name="Morton B."/>
            <person name="Muzny D.M."/>
            <person name="Neunemann D."/>
            <person name="Ongeri F."/>
            <person name="Pauchet Y."/>
            <person name="Pu L.L."/>
            <person name="Pyrousis I."/>
            <person name="Rao X.J."/>
            <person name="Redding A."/>
            <person name="Roesel C."/>
            <person name="Sanchez-Gracia A."/>
            <person name="Schaack S."/>
            <person name="Shukla A."/>
            <person name="Tetreau G."/>
            <person name="Wang Y."/>
            <person name="Xiong G.H."/>
            <person name="Traut W."/>
            <person name="Walsh T.K."/>
            <person name="Worley K.C."/>
            <person name="Wu D."/>
            <person name="Wu W."/>
            <person name="Wu Y.Q."/>
            <person name="Zhang X."/>
            <person name="Zou Z."/>
            <person name="Zucker H."/>
            <person name="Briscoe A.D."/>
            <person name="Burmester T."/>
            <person name="Clem R.J."/>
            <person name="Feyereisen R."/>
            <person name="Grimmelikhuijzen C.J.P."/>
            <person name="Hamodrakas S.J."/>
            <person name="Hansson B.S."/>
            <person name="Huguet E."/>
            <person name="Jermiin L.S."/>
            <person name="Lan Q."/>
            <person name="Lehman H.K."/>
            <person name="Lorenzen M."/>
            <person name="Merzendorfer H."/>
            <person name="Michalopoulos I."/>
            <person name="Morton D.B."/>
            <person name="Muthukrishnan S."/>
            <person name="Oakeshott J.G."/>
            <person name="Palmer W."/>
            <person name="Park Y."/>
            <person name="Passarelli A.L."/>
            <person name="Rozas J."/>
            <person name="Schwartz L.M."/>
            <person name="Smith W."/>
            <person name="Southgate A."/>
            <person name="Vilcinskas A."/>
            <person name="Vogt R."/>
            <person name="Wang P."/>
            <person name="Werren J."/>
            <person name="Yu X.Q."/>
            <person name="Zhou J.J."/>
            <person name="Brown S.J."/>
            <person name="Scherer S.E."/>
            <person name="Richards S."/>
            <person name="Blissard G.W."/>
        </authorList>
    </citation>
    <scope>NUCLEOTIDE SEQUENCE</scope>
</reference>
<dbReference type="SUPFAM" id="SSF51735">
    <property type="entry name" value="NAD(P)-binding Rossmann-fold domains"/>
    <property type="match status" value="1"/>
</dbReference>
<dbReference type="GO" id="GO:0019752">
    <property type="term" value="P:carboxylic acid metabolic process"/>
    <property type="evidence" value="ECO:0007669"/>
    <property type="project" value="InterPro"/>
</dbReference>
<feature type="binding site" evidence="9">
    <location>
        <begin position="34"/>
        <end position="40"/>
    </location>
    <ligand>
        <name>NAD(+)</name>
        <dbReference type="ChEBI" id="CHEBI:57540"/>
    </ligand>
</feature>
<keyword evidence="14" id="KW-1185">Reference proteome</keyword>
<dbReference type="InterPro" id="IPR015955">
    <property type="entry name" value="Lactate_DH/Glyco_Ohase_4_C"/>
</dbReference>
<dbReference type="SUPFAM" id="SSF56327">
    <property type="entry name" value="LDH C-terminal domain-like"/>
    <property type="match status" value="1"/>
</dbReference>
<dbReference type="GO" id="GO:0006099">
    <property type="term" value="P:tricarboxylic acid cycle"/>
    <property type="evidence" value="ECO:0007669"/>
    <property type="project" value="UniProtKB-KW"/>
</dbReference>
<dbReference type="InterPro" id="IPR022383">
    <property type="entry name" value="Lactate/malate_DH_C"/>
</dbReference>
<evidence type="ECO:0000256" key="10">
    <source>
        <dbReference type="RuleBase" id="RU003369"/>
    </source>
</evidence>
<feature type="binding site" evidence="8">
    <location>
        <position position="114"/>
    </location>
    <ligand>
        <name>substrate</name>
    </ligand>
</feature>
<sequence length="347" mass="37842">MYSSKILSTFLPKLCKINVGTYVPQRNVQVSIIGAAGEVGANVALLVKQNLKVKKLQLYDDNEKVIGIGYELNHISGGPPVFTYAGDSCLGTAIQLSDLVVMVARIPRKPGNTRYQMIGANAPGVLRLCRAMADKNNHALFAIATNPVNSLLPFATALMFKYGCYNPFKLFGVTNIDSARSRAYAASVLGVSARDLYVPVIGGHSDETTVPLYSNLTPSQFQLDACQGETLTRLVRKAGTEVVNHKDGTESATLAVAWAINEFIEALVDAILGNEVMVHCYTANPHYGTRFFSGPTKIGQDGIIQTSRDLPMSDHENYLLNCSIPVLNQEVIHGEEFVQYIENARRK</sequence>
<feature type="binding site" evidence="9">
    <location>
        <position position="121"/>
    </location>
    <ligand>
        <name>NAD(+)</name>
        <dbReference type="ChEBI" id="CHEBI:57540"/>
    </ligand>
</feature>
<dbReference type="Gene3D" id="3.90.110.10">
    <property type="entry name" value="Lactate dehydrogenase/glycoside hydrolase, family 4, C-terminal"/>
    <property type="match status" value="1"/>
</dbReference>